<dbReference type="InterPro" id="IPR003870">
    <property type="entry name" value="DUF222"/>
</dbReference>
<dbReference type="SMART" id="SM00507">
    <property type="entry name" value="HNHc"/>
    <property type="match status" value="1"/>
</dbReference>
<sequence length="497" mass="53284">MFDQLVAAAVGTRGAAAVGRWARVENAACARRLLASAEVLERLLSEAGAVDREQWCIDNWSMAAAEVAAAQGVSLGVASHQLLIADELRHRLPRVAEVFATGAVSYRMVAEVAARTRLIRDAEAMAKVDTELAAQIGGWGSLSVGKLHSAIDYWVDRYDPAAVRRSEAHARDRYVDIYDPDDGSGTASIQGSLLATDTEALDQRLDAMAAAVCDADPRTVDQRRSDALGAWGRGADRLQCACGSEDCEAAAATTSAVVIHVVAREESLTDDTPAHLDGEAPRPSGEPTGPAATDPGYLMGRGMLPAPLLASKLVGSAKLKPVVHPGDSPPEARYIPSAVLAWFVRCRDLTCRFPGCDEPADHCDLDHTIAYPHGPTQASNLKCLCRKHHLLKTFGGWRDEQHPDGTVIWTSRHGQRITTCPGSKVLFPALCRPTAPVDPALVAAAEAAADANTRGLKMPRRKQTRAADRARAIAEERLHNETHAAARLAERDRPPPF</sequence>
<dbReference type="CDD" id="cd00085">
    <property type="entry name" value="HNHc"/>
    <property type="match status" value="1"/>
</dbReference>
<reference evidence="2 3" key="1">
    <citation type="journal article" date="2019" name="Emerg. Microbes Infect.">
        <title>Comprehensive subspecies identification of 175 nontuberculous mycobacteria species based on 7547 genomic profiles.</title>
        <authorList>
            <person name="Matsumoto Y."/>
            <person name="Kinjo T."/>
            <person name="Motooka D."/>
            <person name="Nabeya D."/>
            <person name="Jung N."/>
            <person name="Uechi K."/>
            <person name="Horii T."/>
            <person name="Iida T."/>
            <person name="Fujita J."/>
            <person name="Nakamura S."/>
        </authorList>
    </citation>
    <scope>NUCLEOTIDE SEQUENCE [LARGE SCALE GENOMIC DNA]</scope>
    <source>
        <strain evidence="2 3">JCM 18439</strain>
    </source>
</reference>
<dbReference type="EMBL" id="AP022591">
    <property type="protein sequence ID" value="BBY42071.1"/>
    <property type="molecule type" value="Genomic_DNA"/>
</dbReference>
<dbReference type="RefSeq" id="WP_083000773.1">
    <property type="nucleotide sequence ID" value="NZ_AP022591.1"/>
</dbReference>
<organism evidence="2 3">
    <name type="scientific">Mycolicibacterium celeriflavum</name>
    <name type="common">Mycobacterium celeriflavum</name>
    <dbReference type="NCBI Taxonomy" id="1249101"/>
    <lineage>
        <taxon>Bacteria</taxon>
        <taxon>Bacillati</taxon>
        <taxon>Actinomycetota</taxon>
        <taxon>Actinomycetes</taxon>
        <taxon>Mycobacteriales</taxon>
        <taxon>Mycobacteriaceae</taxon>
        <taxon>Mycolicibacterium</taxon>
    </lineage>
</organism>
<dbReference type="OrthoDB" id="4775237at2"/>
<dbReference type="KEGG" id="mcee:MCEL_03660"/>
<evidence type="ECO:0000256" key="1">
    <source>
        <dbReference type="SAM" id="MobiDB-lite"/>
    </source>
</evidence>
<name>A0A1X0BZM3_MYCCF</name>
<feature type="compositionally biased region" description="Basic and acidic residues" evidence="1">
    <location>
        <begin position="268"/>
        <end position="280"/>
    </location>
</feature>
<dbReference type="STRING" id="1249101.BST21_06030"/>
<keyword evidence="3" id="KW-1185">Reference proteome</keyword>
<evidence type="ECO:0000313" key="3">
    <source>
        <dbReference type="Proteomes" id="UP000466431"/>
    </source>
</evidence>
<evidence type="ECO:0000313" key="2">
    <source>
        <dbReference type="EMBL" id="BBY42071.1"/>
    </source>
</evidence>
<dbReference type="Proteomes" id="UP000466431">
    <property type="component" value="Chromosome"/>
</dbReference>
<dbReference type="AlphaFoldDB" id="A0A1X0BZM3"/>
<accession>A0A1X0BZM3</accession>
<gene>
    <name evidence="2" type="ORF">MCEL_03660</name>
</gene>
<proteinExistence type="predicted"/>
<dbReference type="InterPro" id="IPR003615">
    <property type="entry name" value="HNH_nuc"/>
</dbReference>
<feature type="region of interest" description="Disordered" evidence="1">
    <location>
        <begin position="268"/>
        <end position="297"/>
    </location>
</feature>
<dbReference type="Pfam" id="PF02720">
    <property type="entry name" value="DUF222"/>
    <property type="match status" value="1"/>
</dbReference>
<protein>
    <submittedName>
        <fullName evidence="2">Uncharacterized protein</fullName>
    </submittedName>
</protein>